<name>A0A9J6BCB1_POLVA</name>
<dbReference type="Gene3D" id="3.80.10.10">
    <property type="entry name" value="Ribonuclease Inhibitor"/>
    <property type="match status" value="1"/>
</dbReference>
<reference evidence="5" key="1">
    <citation type="submission" date="2021-03" db="EMBL/GenBank/DDBJ databases">
        <title>Chromosome level genome of the anhydrobiotic midge Polypedilum vanderplanki.</title>
        <authorList>
            <person name="Yoshida Y."/>
            <person name="Kikawada T."/>
            <person name="Gusev O."/>
        </authorList>
    </citation>
    <scope>NUCLEOTIDE SEQUENCE</scope>
    <source>
        <strain evidence="5">NIAS01</strain>
        <tissue evidence="5">Whole body or cell culture</tissue>
    </source>
</reference>
<accession>A0A9J6BCB1</accession>
<gene>
    <name evidence="5" type="ORF">PVAND_015205</name>
</gene>
<feature type="chain" id="PRO_5039953056" description="Leucine rich repeat protein" evidence="4">
    <location>
        <begin position="22"/>
        <end position="418"/>
    </location>
</feature>
<evidence type="ECO:0000256" key="1">
    <source>
        <dbReference type="ARBA" id="ARBA00022614"/>
    </source>
</evidence>
<dbReference type="SMART" id="SM00369">
    <property type="entry name" value="LRR_TYP"/>
    <property type="match status" value="4"/>
</dbReference>
<dbReference type="PANTHER" id="PTHR24373:SF370">
    <property type="entry name" value="FISH-LIPS, ISOFORM E"/>
    <property type="match status" value="1"/>
</dbReference>
<sequence length="418" mass="48189">MKTKFFLFLIIFLLSVSISSALSEITLTCNKTKTNNDETRISCNLPNNPKVDVTTKVKNLLLTEDGKTQTIFYENSSTALKINEISMTEQLPQNIGLCIQAIKKFTVTNSELKYIKQSDFLGMGHLIELNFGNNQIEIIPKNIFDTITSLEILKLNDNNIAYLPVETLAKLPNLKLFNIEFNKVERLEKGTFKNNLNLEEIYLNNNNLKSIHENFLDKLSLNIVDLRRNFEFCKSCEVLTKKQSVERLNGCERDRYYFIRNAKEEFENCVNIKTSEAEHIPKTLDQCKNDKIKENTTVHEEYEKCVKNAMVNGVSKSVMAVIDNCVYAVQRDEEVARRNYEACVDDKAKKNSELRTILGNCYGNKTVSINKAAELYNSCVFCTIMSNQTNIDKCEMRFIKTYGDDIIQFQYEVNKHFE</sequence>
<dbReference type="InterPro" id="IPR050328">
    <property type="entry name" value="Dev_Immune_Receptor"/>
</dbReference>
<evidence type="ECO:0000313" key="5">
    <source>
        <dbReference type="EMBL" id="KAG5667214.1"/>
    </source>
</evidence>
<dbReference type="PANTHER" id="PTHR24373">
    <property type="entry name" value="SLIT RELATED LEUCINE-RICH REPEAT NEURONAL PROTEIN"/>
    <property type="match status" value="1"/>
</dbReference>
<dbReference type="GO" id="GO:0005615">
    <property type="term" value="C:extracellular space"/>
    <property type="evidence" value="ECO:0007669"/>
    <property type="project" value="TreeGrafter"/>
</dbReference>
<dbReference type="SUPFAM" id="SSF52058">
    <property type="entry name" value="L domain-like"/>
    <property type="match status" value="1"/>
</dbReference>
<organism evidence="5 6">
    <name type="scientific">Polypedilum vanderplanki</name>
    <name type="common">Sleeping chironomid midge</name>
    <dbReference type="NCBI Taxonomy" id="319348"/>
    <lineage>
        <taxon>Eukaryota</taxon>
        <taxon>Metazoa</taxon>
        <taxon>Ecdysozoa</taxon>
        <taxon>Arthropoda</taxon>
        <taxon>Hexapoda</taxon>
        <taxon>Insecta</taxon>
        <taxon>Pterygota</taxon>
        <taxon>Neoptera</taxon>
        <taxon>Endopterygota</taxon>
        <taxon>Diptera</taxon>
        <taxon>Nematocera</taxon>
        <taxon>Chironomoidea</taxon>
        <taxon>Chironomidae</taxon>
        <taxon>Chironominae</taxon>
        <taxon>Polypedilum</taxon>
        <taxon>Polypedilum</taxon>
    </lineage>
</organism>
<dbReference type="EMBL" id="JADBJN010000004">
    <property type="protein sequence ID" value="KAG5667214.1"/>
    <property type="molecule type" value="Genomic_DNA"/>
</dbReference>
<dbReference type="AlphaFoldDB" id="A0A9J6BCB1"/>
<evidence type="ECO:0008006" key="7">
    <source>
        <dbReference type="Google" id="ProtNLM"/>
    </source>
</evidence>
<proteinExistence type="predicted"/>
<evidence type="ECO:0000256" key="3">
    <source>
        <dbReference type="ARBA" id="ARBA00022737"/>
    </source>
</evidence>
<evidence type="ECO:0000256" key="4">
    <source>
        <dbReference type="SAM" id="SignalP"/>
    </source>
</evidence>
<dbReference type="OrthoDB" id="2151624at2759"/>
<dbReference type="GO" id="GO:0031012">
    <property type="term" value="C:extracellular matrix"/>
    <property type="evidence" value="ECO:0007669"/>
    <property type="project" value="TreeGrafter"/>
</dbReference>
<comment type="caution">
    <text evidence="5">The sequence shown here is derived from an EMBL/GenBank/DDBJ whole genome shotgun (WGS) entry which is preliminary data.</text>
</comment>
<dbReference type="InterPro" id="IPR032675">
    <property type="entry name" value="LRR_dom_sf"/>
</dbReference>
<dbReference type="Proteomes" id="UP001107558">
    <property type="component" value="Chromosome 4"/>
</dbReference>
<dbReference type="Pfam" id="PF13855">
    <property type="entry name" value="LRR_8"/>
    <property type="match status" value="2"/>
</dbReference>
<evidence type="ECO:0000256" key="2">
    <source>
        <dbReference type="ARBA" id="ARBA00022729"/>
    </source>
</evidence>
<keyword evidence="1" id="KW-0433">Leucine-rich repeat</keyword>
<feature type="signal peptide" evidence="4">
    <location>
        <begin position="1"/>
        <end position="21"/>
    </location>
</feature>
<keyword evidence="3" id="KW-0677">Repeat</keyword>
<keyword evidence="6" id="KW-1185">Reference proteome</keyword>
<keyword evidence="2 4" id="KW-0732">Signal</keyword>
<dbReference type="InterPro" id="IPR003591">
    <property type="entry name" value="Leu-rich_rpt_typical-subtyp"/>
</dbReference>
<protein>
    <recommendedName>
        <fullName evidence="7">Leucine rich repeat protein</fullName>
    </recommendedName>
</protein>
<dbReference type="InterPro" id="IPR001611">
    <property type="entry name" value="Leu-rich_rpt"/>
</dbReference>
<evidence type="ECO:0000313" key="6">
    <source>
        <dbReference type="Proteomes" id="UP001107558"/>
    </source>
</evidence>